<proteinExistence type="predicted"/>
<accession>A0A382NX94</accession>
<organism evidence="1">
    <name type="scientific">marine metagenome</name>
    <dbReference type="NCBI Taxonomy" id="408172"/>
    <lineage>
        <taxon>unclassified sequences</taxon>
        <taxon>metagenomes</taxon>
        <taxon>ecological metagenomes</taxon>
    </lineage>
</organism>
<dbReference type="InterPro" id="IPR018042">
    <property type="entry name" value="Aspartate_kinase_CS"/>
</dbReference>
<evidence type="ECO:0000313" key="1">
    <source>
        <dbReference type="EMBL" id="SVC65794.1"/>
    </source>
</evidence>
<dbReference type="AlphaFoldDB" id="A0A382NX94"/>
<dbReference type="GO" id="GO:0008652">
    <property type="term" value="P:amino acid biosynthetic process"/>
    <property type="evidence" value="ECO:0007669"/>
    <property type="project" value="InterPro"/>
</dbReference>
<sequence>MAKNLSPIVMKFGGTSLRDESC</sequence>
<gene>
    <name evidence="1" type="ORF">METZ01_LOCUS318648</name>
</gene>
<feature type="non-terminal residue" evidence="1">
    <location>
        <position position="22"/>
    </location>
</feature>
<dbReference type="EMBL" id="UINC01103423">
    <property type="protein sequence ID" value="SVC65794.1"/>
    <property type="molecule type" value="Genomic_DNA"/>
</dbReference>
<protein>
    <submittedName>
        <fullName evidence="1">Uncharacterized protein</fullName>
    </submittedName>
</protein>
<name>A0A382NX94_9ZZZZ</name>
<dbReference type="GO" id="GO:0004072">
    <property type="term" value="F:aspartate kinase activity"/>
    <property type="evidence" value="ECO:0007669"/>
    <property type="project" value="InterPro"/>
</dbReference>
<dbReference type="PROSITE" id="PS00324">
    <property type="entry name" value="ASPARTOKINASE"/>
    <property type="match status" value="1"/>
</dbReference>
<reference evidence="1" key="1">
    <citation type="submission" date="2018-05" db="EMBL/GenBank/DDBJ databases">
        <authorList>
            <person name="Lanie J.A."/>
            <person name="Ng W.-L."/>
            <person name="Kazmierczak K.M."/>
            <person name="Andrzejewski T.M."/>
            <person name="Davidsen T.M."/>
            <person name="Wayne K.J."/>
            <person name="Tettelin H."/>
            <person name="Glass J.I."/>
            <person name="Rusch D."/>
            <person name="Podicherti R."/>
            <person name="Tsui H.-C.T."/>
            <person name="Winkler M.E."/>
        </authorList>
    </citation>
    <scope>NUCLEOTIDE SEQUENCE</scope>
</reference>